<dbReference type="InterPro" id="IPR052723">
    <property type="entry name" value="Acyl-CoA_thioesterase_PaaI"/>
</dbReference>
<gene>
    <name evidence="3" type="ORF">PBLR_11316</name>
</gene>
<dbReference type="RefSeq" id="WP_044357052.1">
    <property type="nucleotide sequence ID" value="NZ_LS992241.1"/>
</dbReference>
<dbReference type="EMBL" id="LS992241">
    <property type="protein sequence ID" value="SYX82894.1"/>
    <property type="molecule type" value="Genomic_DNA"/>
</dbReference>
<keyword evidence="1" id="KW-0378">Hydrolase</keyword>
<dbReference type="InterPro" id="IPR003736">
    <property type="entry name" value="PAAI_dom"/>
</dbReference>
<dbReference type="SUPFAM" id="SSF54637">
    <property type="entry name" value="Thioesterase/thiol ester dehydrase-isomerase"/>
    <property type="match status" value="1"/>
</dbReference>
<evidence type="ECO:0000256" key="1">
    <source>
        <dbReference type="ARBA" id="ARBA00022801"/>
    </source>
</evidence>
<dbReference type="Gene3D" id="3.10.129.10">
    <property type="entry name" value="Hotdog Thioesterase"/>
    <property type="match status" value="1"/>
</dbReference>
<sequence length="141" mass="15299">MSNEQNLQWDELEARAQSSFWGYLGCELVHADEKEVILRLDAKAHHLNMIGIVHGGVLSSLLDNAMGIAASAYKQDPNIVTGSLNVNFLRPMKAGILEVRAHVVHATKRVLTLQGTVVNEQGELGTMATGTFHVRGQRAGG</sequence>
<organism evidence="3 4">
    <name type="scientific">Paenibacillus alvei</name>
    <name type="common">Bacillus alvei</name>
    <dbReference type="NCBI Taxonomy" id="44250"/>
    <lineage>
        <taxon>Bacteria</taxon>
        <taxon>Bacillati</taxon>
        <taxon>Bacillota</taxon>
        <taxon>Bacilli</taxon>
        <taxon>Bacillales</taxon>
        <taxon>Paenibacillaceae</taxon>
        <taxon>Paenibacillus</taxon>
    </lineage>
</organism>
<evidence type="ECO:0000313" key="3">
    <source>
        <dbReference type="EMBL" id="SYX82894.1"/>
    </source>
</evidence>
<protein>
    <submittedName>
        <fullName evidence="3">Thioesterase</fullName>
    </submittedName>
</protein>
<dbReference type="AlphaFoldDB" id="A0A383R8Q1"/>
<dbReference type="Pfam" id="PF03061">
    <property type="entry name" value="4HBT"/>
    <property type="match status" value="1"/>
</dbReference>
<feature type="domain" description="Thioesterase" evidence="2">
    <location>
        <begin position="51"/>
        <end position="125"/>
    </location>
</feature>
<dbReference type="PANTHER" id="PTHR42856:SF1">
    <property type="entry name" value="ACYL-COENZYME A THIOESTERASE PAAI"/>
    <property type="match status" value="1"/>
</dbReference>
<dbReference type="CDD" id="cd03443">
    <property type="entry name" value="PaaI_thioesterase"/>
    <property type="match status" value="1"/>
</dbReference>
<evidence type="ECO:0000313" key="4">
    <source>
        <dbReference type="Proteomes" id="UP000304148"/>
    </source>
</evidence>
<dbReference type="Proteomes" id="UP000304148">
    <property type="component" value="Chromosome"/>
</dbReference>
<name>A0A383R8Q1_PAEAL</name>
<accession>A0A383R8Q1</accession>
<reference evidence="4" key="1">
    <citation type="submission" date="2018-08" db="EMBL/GenBank/DDBJ databases">
        <authorList>
            <person name="Chevrot R."/>
        </authorList>
    </citation>
    <scope>NUCLEOTIDE SEQUENCE [LARGE SCALE GENOMIC DNA]</scope>
</reference>
<evidence type="ECO:0000259" key="2">
    <source>
        <dbReference type="Pfam" id="PF03061"/>
    </source>
</evidence>
<dbReference type="NCBIfam" id="TIGR00369">
    <property type="entry name" value="unchar_dom_1"/>
    <property type="match status" value="1"/>
</dbReference>
<dbReference type="PANTHER" id="PTHR42856">
    <property type="entry name" value="ACYL-COENZYME A THIOESTERASE PAAI"/>
    <property type="match status" value="1"/>
</dbReference>
<dbReference type="GO" id="GO:0016289">
    <property type="term" value="F:acyl-CoA hydrolase activity"/>
    <property type="evidence" value="ECO:0007669"/>
    <property type="project" value="TreeGrafter"/>
</dbReference>
<dbReference type="InterPro" id="IPR029069">
    <property type="entry name" value="HotDog_dom_sf"/>
</dbReference>
<dbReference type="InterPro" id="IPR006683">
    <property type="entry name" value="Thioestr_dom"/>
</dbReference>
<proteinExistence type="predicted"/>